<keyword evidence="1" id="KW-0808">Transferase</keyword>
<dbReference type="Proteomes" id="UP000321595">
    <property type="component" value="Chromosome"/>
</dbReference>
<dbReference type="AlphaFoldDB" id="A0A5B8Y1B0"/>
<dbReference type="KEGG" id="bbae:FRD01_19915"/>
<reference evidence="1 2" key="1">
    <citation type="submission" date="2019-08" db="EMBL/GenBank/DDBJ databases">
        <authorList>
            <person name="Liang Q."/>
        </authorList>
    </citation>
    <scope>NUCLEOTIDE SEQUENCE [LARGE SCALE GENOMIC DNA]</scope>
    <source>
        <strain evidence="1 2">V1718</strain>
    </source>
</reference>
<dbReference type="Pfam" id="PF13692">
    <property type="entry name" value="Glyco_trans_1_4"/>
    <property type="match status" value="1"/>
</dbReference>
<evidence type="ECO:0000313" key="2">
    <source>
        <dbReference type="Proteomes" id="UP000321595"/>
    </source>
</evidence>
<dbReference type="GO" id="GO:0016740">
    <property type="term" value="F:transferase activity"/>
    <property type="evidence" value="ECO:0007669"/>
    <property type="project" value="UniProtKB-KW"/>
</dbReference>
<dbReference type="PANTHER" id="PTHR12526">
    <property type="entry name" value="GLYCOSYLTRANSFERASE"/>
    <property type="match status" value="1"/>
</dbReference>
<dbReference type="RefSeq" id="WP_146962692.1">
    <property type="nucleotide sequence ID" value="NZ_CP042467.1"/>
</dbReference>
<name>A0A5B8Y1B0_9DELT</name>
<dbReference type="OrthoDB" id="9802525at2"/>
<dbReference type="Gene3D" id="3.40.50.2000">
    <property type="entry name" value="Glycogen Phosphorylase B"/>
    <property type="match status" value="2"/>
</dbReference>
<protein>
    <submittedName>
        <fullName evidence="1">Glycosyltransferase family 4 protein</fullName>
    </submittedName>
</protein>
<keyword evidence="2" id="KW-1185">Reference proteome</keyword>
<dbReference type="EMBL" id="CP042467">
    <property type="protein sequence ID" value="QED29459.1"/>
    <property type="molecule type" value="Genomic_DNA"/>
</dbReference>
<gene>
    <name evidence="1" type="ORF">FRD01_19915</name>
</gene>
<proteinExistence type="predicted"/>
<dbReference type="SUPFAM" id="SSF53756">
    <property type="entry name" value="UDP-Glycosyltransferase/glycogen phosphorylase"/>
    <property type="match status" value="1"/>
</dbReference>
<evidence type="ECO:0000313" key="1">
    <source>
        <dbReference type="EMBL" id="QED29459.1"/>
    </source>
</evidence>
<dbReference type="CDD" id="cd03801">
    <property type="entry name" value="GT4_PimA-like"/>
    <property type="match status" value="1"/>
</dbReference>
<accession>A0A5B8Y1B0</accession>
<sequence length="370" mass="40299">MRILVITSSIPRFTGDIAGQFVSEHAEVLRAAGHSVDVLAWAEGDETSTDAAWVRYSKKPRGLFFGAGGPENLEAHPSRALFAPQALGAMLKEALRRGQAADLIIGHWLIPGGLVARYAAKILDKPSLVIGHSAGVHLLCKLPKSMARPLADLILDGPTSLPSEALKAKIHTLSDARHIRILPMGFPLNPVSSAPKAPEAVFMGRLVPIKNIELAIEAVHLSETCERLHILGDGPLREKLERLADPSRVTFHGILQGQEKAEILSRAALSLFPSKVEHERFEGLPVSLLECAAAGAVPIIGEIPSAAKLVLDRRQTPPLRADAWASSIDHLLNSDELRQNVQNTTHEFSWESLGKDWNRWIDACLLQFRS</sequence>
<organism evidence="1 2">
    <name type="scientific">Microvenator marinus</name>
    <dbReference type="NCBI Taxonomy" id="2600177"/>
    <lineage>
        <taxon>Bacteria</taxon>
        <taxon>Deltaproteobacteria</taxon>
        <taxon>Bradymonadales</taxon>
        <taxon>Microvenatoraceae</taxon>
        <taxon>Microvenator</taxon>
    </lineage>
</organism>